<name>A0ABW8CGQ8_9ACTN</name>
<feature type="domain" description="Protein-glutamine gamma-glutamyltransferase-like C-terminal" evidence="3">
    <location>
        <begin position="126"/>
        <end position="194"/>
    </location>
</feature>
<reference evidence="4 5" key="1">
    <citation type="submission" date="2024-10" db="EMBL/GenBank/DDBJ databases">
        <title>The Natural Products Discovery Center: Release of the First 8490 Sequenced Strains for Exploring Actinobacteria Biosynthetic Diversity.</title>
        <authorList>
            <person name="Kalkreuter E."/>
            <person name="Kautsar S.A."/>
            <person name="Yang D."/>
            <person name="Bader C.D."/>
            <person name="Teijaro C.N."/>
            <person name="Fluegel L."/>
            <person name="Davis C.M."/>
            <person name="Simpson J.R."/>
            <person name="Lauterbach L."/>
            <person name="Steele A.D."/>
            <person name="Gui C."/>
            <person name="Meng S."/>
            <person name="Li G."/>
            <person name="Viehrig K."/>
            <person name="Ye F."/>
            <person name="Su P."/>
            <person name="Kiefer A.F."/>
            <person name="Nichols A."/>
            <person name="Cepeda A.J."/>
            <person name="Yan W."/>
            <person name="Fan B."/>
            <person name="Jiang Y."/>
            <person name="Adhikari A."/>
            <person name="Zheng C.-J."/>
            <person name="Schuster L."/>
            <person name="Cowan T.M."/>
            <person name="Smanski M.J."/>
            <person name="Chevrette M.G."/>
            <person name="De Carvalho L.P.S."/>
            <person name="Shen B."/>
        </authorList>
    </citation>
    <scope>NUCLEOTIDE SEQUENCE [LARGE SCALE GENOMIC DNA]</scope>
    <source>
        <strain evidence="4 5">NPDC053399</strain>
    </source>
</reference>
<evidence type="ECO:0000313" key="4">
    <source>
        <dbReference type="EMBL" id="MFI9104581.1"/>
    </source>
</evidence>
<dbReference type="EMBL" id="JBITYG010000009">
    <property type="protein sequence ID" value="MFI9104581.1"/>
    <property type="molecule type" value="Genomic_DNA"/>
</dbReference>
<gene>
    <name evidence="4" type="ORF">ACIGXA_29120</name>
</gene>
<dbReference type="InterPro" id="IPR025403">
    <property type="entry name" value="TgpA-like_C"/>
</dbReference>
<organism evidence="4 5">
    <name type="scientific">Streptomyces fildesensis</name>
    <dbReference type="NCBI Taxonomy" id="375757"/>
    <lineage>
        <taxon>Bacteria</taxon>
        <taxon>Bacillati</taxon>
        <taxon>Actinomycetota</taxon>
        <taxon>Actinomycetes</taxon>
        <taxon>Kitasatosporales</taxon>
        <taxon>Streptomycetaceae</taxon>
        <taxon>Streptomyces</taxon>
    </lineage>
</organism>
<proteinExistence type="predicted"/>
<evidence type="ECO:0000313" key="5">
    <source>
        <dbReference type="Proteomes" id="UP001614394"/>
    </source>
</evidence>
<keyword evidence="2" id="KW-1133">Transmembrane helix</keyword>
<keyword evidence="2" id="KW-0472">Membrane</keyword>
<sequence length="213" mass="23105">MSGDAPVTTPRDAAREAAEHELSKGIYHQHDPSLFQRALDWLWDKVGDLLTVASGATPSGGVGLLVIVLTVVLLLVALRWRLGKVRRLSTGGPGLFGDRTRTAAEHRTAAEQHAAARRWTEASQERMRALVRALEERTVLDPRPGRTADEAAADAGRALPDHATELGDAARLFDDLTYGGRTGTEQTYAVLRDLDGRLQRAKPQFADAGDARP</sequence>
<keyword evidence="2" id="KW-0812">Transmembrane</keyword>
<evidence type="ECO:0000259" key="3">
    <source>
        <dbReference type="Pfam" id="PF13559"/>
    </source>
</evidence>
<evidence type="ECO:0000256" key="2">
    <source>
        <dbReference type="SAM" id="Phobius"/>
    </source>
</evidence>
<feature type="region of interest" description="Disordered" evidence="1">
    <location>
        <begin position="1"/>
        <end position="20"/>
    </location>
</feature>
<comment type="caution">
    <text evidence="4">The sequence shown here is derived from an EMBL/GenBank/DDBJ whole genome shotgun (WGS) entry which is preliminary data.</text>
</comment>
<accession>A0ABW8CGQ8</accession>
<feature type="transmembrane region" description="Helical" evidence="2">
    <location>
        <begin position="59"/>
        <end position="78"/>
    </location>
</feature>
<protein>
    <submittedName>
        <fullName evidence="4">DUF4129 domain-containing protein</fullName>
    </submittedName>
</protein>
<dbReference type="Proteomes" id="UP001614394">
    <property type="component" value="Unassembled WGS sequence"/>
</dbReference>
<dbReference type="Pfam" id="PF13559">
    <property type="entry name" value="DUF4129"/>
    <property type="match status" value="1"/>
</dbReference>
<evidence type="ECO:0000256" key="1">
    <source>
        <dbReference type="SAM" id="MobiDB-lite"/>
    </source>
</evidence>
<dbReference type="RefSeq" id="WP_399655040.1">
    <property type="nucleotide sequence ID" value="NZ_JBITYG010000009.1"/>
</dbReference>
<keyword evidence="5" id="KW-1185">Reference proteome</keyword>